<feature type="transmembrane region" description="Helical" evidence="1">
    <location>
        <begin position="41"/>
        <end position="62"/>
    </location>
</feature>
<dbReference type="SMART" id="SM00850">
    <property type="entry name" value="LytTR"/>
    <property type="match status" value="1"/>
</dbReference>
<sequence length="262" mass="29086">MQLSQRNFILGAVAFSLVMGLLFSFWSVYNTDYMPFQERVFFWTSTFVVGNLATALVTPWVIDDALRDRHPALHILLIAAIVSAPVTLVLAAFQYGFNPLWSPVTWVVRYGYVIVISLTNITLGYIAFKAFGLIGPAPGEDAPESTGPAKTATERPSPAARFMDRLPVKYRGATLHAVSSEDHYLRVHTDRGEELILMRLSDALRELEDADGVQTHRGWWVSRDGVADTARENGKLCLILKSGRQAPVSRSFAKTVSEELLA</sequence>
<evidence type="ECO:0000313" key="5">
    <source>
        <dbReference type="Proteomes" id="UP000621856"/>
    </source>
</evidence>
<dbReference type="Pfam" id="PF04397">
    <property type="entry name" value="LytTR"/>
    <property type="match status" value="1"/>
</dbReference>
<gene>
    <name evidence="4" type="ORF">FF098_014360</name>
    <name evidence="3" type="ORF">GCM10011355_28260</name>
</gene>
<dbReference type="AlphaFoldDB" id="A0A8J3AA24"/>
<protein>
    <submittedName>
        <fullName evidence="4">LytTR family transcriptional regulator</fullName>
    </submittedName>
    <submittedName>
        <fullName evidence="3">LytTr DNA-binding domain protein</fullName>
    </submittedName>
</protein>
<evidence type="ECO:0000313" key="6">
    <source>
        <dbReference type="Proteomes" id="UP000818603"/>
    </source>
</evidence>
<proteinExistence type="predicted"/>
<reference evidence="3" key="1">
    <citation type="journal article" date="2014" name="Int. J. Syst. Evol. Microbiol.">
        <title>Complete genome sequence of Corynebacterium casei LMG S-19264T (=DSM 44701T), isolated from a smear-ripened cheese.</title>
        <authorList>
            <consortium name="US DOE Joint Genome Institute (JGI-PGF)"/>
            <person name="Walter F."/>
            <person name="Albersmeier A."/>
            <person name="Kalinowski J."/>
            <person name="Ruckert C."/>
        </authorList>
    </citation>
    <scope>NUCLEOTIDE SEQUENCE</scope>
    <source>
        <strain evidence="3">CGMCC 1.14984</strain>
    </source>
</reference>
<comment type="caution">
    <text evidence="3">The sequence shown here is derived from an EMBL/GenBank/DDBJ whole genome shotgun (WGS) entry which is preliminary data.</text>
</comment>
<dbReference type="InterPro" id="IPR007492">
    <property type="entry name" value="LytTR_DNA-bd_dom"/>
</dbReference>
<name>A0A8J3AA24_9PROT</name>
<dbReference type="GO" id="GO:0003677">
    <property type="term" value="F:DNA binding"/>
    <property type="evidence" value="ECO:0007669"/>
    <property type="project" value="UniProtKB-KW"/>
</dbReference>
<evidence type="ECO:0000259" key="2">
    <source>
        <dbReference type="PROSITE" id="PS50930"/>
    </source>
</evidence>
<accession>A0A8J3AA24</accession>
<keyword evidence="1" id="KW-1133">Transmembrane helix</keyword>
<organism evidence="3 5">
    <name type="scientific">Aquisalinus luteolus</name>
    <dbReference type="NCBI Taxonomy" id="1566827"/>
    <lineage>
        <taxon>Bacteria</taxon>
        <taxon>Pseudomonadati</taxon>
        <taxon>Pseudomonadota</taxon>
        <taxon>Alphaproteobacteria</taxon>
        <taxon>Parvularculales</taxon>
        <taxon>Parvularculaceae</taxon>
        <taxon>Aquisalinus</taxon>
    </lineage>
</organism>
<keyword evidence="1" id="KW-0812">Transmembrane</keyword>
<keyword evidence="1" id="KW-0472">Membrane</keyword>
<keyword evidence="6" id="KW-1185">Reference proteome</keyword>
<feature type="transmembrane region" description="Helical" evidence="1">
    <location>
        <begin position="109"/>
        <end position="128"/>
    </location>
</feature>
<reference evidence="4 6" key="2">
    <citation type="submission" date="2020-02" db="EMBL/GenBank/DDBJ databases">
        <title>Genome sequence of Parvularcula flava strain NH6-79.</title>
        <authorList>
            <person name="Abdul Karim M.H."/>
            <person name="Lam M.Q."/>
            <person name="Chen S.J."/>
            <person name="Yahya A."/>
            <person name="Shahir S."/>
            <person name="Shamsir M.S."/>
            <person name="Chong C.S."/>
        </authorList>
    </citation>
    <scope>NUCLEOTIDE SEQUENCE [LARGE SCALE GENOMIC DNA]</scope>
    <source>
        <strain evidence="4 6">NH6-79</strain>
    </source>
</reference>
<dbReference type="Gene3D" id="2.40.50.1020">
    <property type="entry name" value="LytTr DNA-binding domain"/>
    <property type="match status" value="1"/>
</dbReference>
<evidence type="ECO:0000313" key="4">
    <source>
        <dbReference type="EMBL" id="NHK29102.1"/>
    </source>
</evidence>
<dbReference type="PROSITE" id="PS50930">
    <property type="entry name" value="HTH_LYTTR"/>
    <property type="match status" value="1"/>
</dbReference>
<dbReference type="EMBL" id="BMGZ01000003">
    <property type="protein sequence ID" value="GGI00298.1"/>
    <property type="molecule type" value="Genomic_DNA"/>
</dbReference>
<feature type="transmembrane region" description="Helical" evidence="1">
    <location>
        <begin position="74"/>
        <end position="97"/>
    </location>
</feature>
<dbReference type="Proteomes" id="UP000818603">
    <property type="component" value="Unassembled WGS sequence"/>
</dbReference>
<keyword evidence="3" id="KW-0238">DNA-binding</keyword>
<evidence type="ECO:0000256" key="1">
    <source>
        <dbReference type="SAM" id="Phobius"/>
    </source>
</evidence>
<dbReference type="EMBL" id="VCJR02000003">
    <property type="protein sequence ID" value="NHK29102.1"/>
    <property type="molecule type" value="Genomic_DNA"/>
</dbReference>
<evidence type="ECO:0000313" key="3">
    <source>
        <dbReference type="EMBL" id="GGI00298.1"/>
    </source>
</evidence>
<feature type="transmembrane region" description="Helical" evidence="1">
    <location>
        <begin position="7"/>
        <end position="29"/>
    </location>
</feature>
<dbReference type="Proteomes" id="UP000621856">
    <property type="component" value="Unassembled WGS sequence"/>
</dbReference>
<dbReference type="RefSeq" id="WP_155141793.1">
    <property type="nucleotide sequence ID" value="NZ_BMGZ01000003.1"/>
</dbReference>
<feature type="domain" description="HTH LytTR-type" evidence="2">
    <location>
        <begin position="159"/>
        <end position="262"/>
    </location>
</feature>
<reference evidence="3" key="3">
    <citation type="submission" date="2020-09" db="EMBL/GenBank/DDBJ databases">
        <authorList>
            <person name="Sun Q."/>
            <person name="Zhou Y."/>
        </authorList>
    </citation>
    <scope>NUCLEOTIDE SEQUENCE</scope>
    <source>
        <strain evidence="3">CGMCC 1.14984</strain>
    </source>
</reference>